<accession>A0A4S4BL57</accession>
<gene>
    <name evidence="1" type="ORF">E6W99_23900</name>
</gene>
<sequence>MIIQVIWTLINSFGGKHFNMKKIILFIMVFTLFITFLLPTGHIYAQQLEPIVKVKLLNYLGNKTEITLKPNGDYVTNDEKVVLKSGQSYLLKQVNGKLSLYKDGSLLNSYETFSAQPIQSRSQLSINNRLYLGSFDFIIENNQFVRPINAVYMENYLKGVVPIEMYPSWNVEALKTQAVAARTYAMSYINRGIINDTISYQVYGGYIWTPNTTKAVDDTKGQVLKYNGRLIDAVYSASNGGTTESNANAWGNTAVPYLTIKKDDYDPKTVWSFSFNKTQIDLTTKDLAKSGEWWSSTKEVNAGISSNLKLWLNNNGYANKDIKIMSIPEFSLHNTGSGGRINKGSITVNFLVKDKVDADGKLIPQQLSFSDVSASKIRAMIGNRVMLSYLIKEMKTENNIVTVEGQGDGHGVGMSQWGAKDMADAGKSYEEILKFYYTGISITKMYEPSTKVESPSTIEEVNQPTAIQESQNEAELYVDSKTQTPVTPQPIQDKTAPIIKDVASSYNYNNNTKKVSLTYSVNENSDITVYVKNSNGTIIKELEKQIKKNTGKYTVTWDVSSVSNGGYIFGIITTDLTGNTSSAAHPFTVNKPTVVIKDKTAPIIKNVAATLNNSTKKVSFAYSINESSYVTIYVKNSKGKIIQTLQNQVKKSSGNNTITWNVASISNGAYVFGITTKDLSGNISSVTRNFTLYKVQTGKINVNNVLLKQKASTSSKTLAKLQKNYTVTVISKSGSWTYIQYGKTKGYVYSKYISEIK</sequence>
<comment type="caution">
    <text evidence="1">The sequence shown here is derived from an EMBL/GenBank/DDBJ whole genome shotgun (WGS) entry which is preliminary data.</text>
</comment>
<dbReference type="OrthoDB" id="9794671at2"/>
<dbReference type="Gene3D" id="2.30.30.40">
    <property type="entry name" value="SH3 Domains"/>
    <property type="match status" value="1"/>
</dbReference>
<dbReference type="InterPro" id="IPR003646">
    <property type="entry name" value="SH3-like_bac-type"/>
</dbReference>
<dbReference type="Gene3D" id="2.60.40.4070">
    <property type="match status" value="2"/>
</dbReference>
<proteinExistence type="predicted"/>
<dbReference type="PROSITE" id="PS51781">
    <property type="entry name" value="SH3B"/>
    <property type="match status" value="1"/>
</dbReference>
<dbReference type="EMBL" id="SSNT01000028">
    <property type="protein sequence ID" value="THF75289.1"/>
    <property type="molecule type" value="Genomic_DNA"/>
</dbReference>
<dbReference type="PANTHER" id="PTHR30032">
    <property type="entry name" value="N-ACETYLMURAMOYL-L-ALANINE AMIDASE-RELATED"/>
    <property type="match status" value="1"/>
</dbReference>
<dbReference type="GO" id="GO:0030435">
    <property type="term" value="P:sporulation resulting in formation of a cellular spore"/>
    <property type="evidence" value="ECO:0007669"/>
    <property type="project" value="InterPro"/>
</dbReference>
<dbReference type="NCBIfam" id="TIGR02669">
    <property type="entry name" value="SpoIID_LytB"/>
    <property type="match status" value="1"/>
</dbReference>
<dbReference type="PANTHER" id="PTHR30032:SF4">
    <property type="entry name" value="AMIDASE ENHANCER"/>
    <property type="match status" value="1"/>
</dbReference>
<dbReference type="InterPro" id="IPR013693">
    <property type="entry name" value="SpoIID/LytB_N"/>
</dbReference>
<dbReference type="Pfam" id="PF08239">
    <property type="entry name" value="SH3_3"/>
    <property type="match status" value="1"/>
</dbReference>
<protein>
    <submittedName>
        <fullName evidence="1">SpoIID/LytB domain-containing protein</fullName>
    </submittedName>
</protein>
<dbReference type="InterPro" id="IPR013486">
    <property type="entry name" value="SpoIID/LytB"/>
</dbReference>
<name>A0A4S4BL57_9BACI</name>
<dbReference type="GO" id="GO:0030288">
    <property type="term" value="C:outer membrane-bounded periplasmic space"/>
    <property type="evidence" value="ECO:0007669"/>
    <property type="project" value="TreeGrafter"/>
</dbReference>
<dbReference type="Pfam" id="PF08486">
    <property type="entry name" value="SpoIID"/>
    <property type="match status" value="1"/>
</dbReference>
<keyword evidence="2" id="KW-1185">Reference proteome</keyword>
<reference evidence="1 2" key="1">
    <citation type="submission" date="2019-04" db="EMBL/GenBank/DDBJ databases">
        <title>Bacillus sediminilitoris sp. nov., isolated from a tidal flat sediment on the East China Sea.</title>
        <authorList>
            <person name="Wei Y."/>
            <person name="Mao H."/>
            <person name="Fang J."/>
        </authorList>
    </citation>
    <scope>NUCLEOTIDE SEQUENCE [LARGE SCALE GENOMIC DNA]</scope>
    <source>
        <strain evidence="1 2">DSL-17</strain>
    </source>
</reference>
<dbReference type="InterPro" id="IPR051922">
    <property type="entry name" value="Bact_Sporulation_Assoc"/>
</dbReference>
<organism evidence="1 2">
    <name type="scientific">Metabacillus sediminilitoris</name>
    <dbReference type="NCBI Taxonomy" id="2567941"/>
    <lineage>
        <taxon>Bacteria</taxon>
        <taxon>Bacillati</taxon>
        <taxon>Bacillota</taxon>
        <taxon>Bacilli</taxon>
        <taxon>Bacillales</taxon>
        <taxon>Bacillaceae</taxon>
        <taxon>Metabacillus</taxon>
    </lineage>
</organism>
<dbReference type="Proteomes" id="UP000310334">
    <property type="component" value="Unassembled WGS sequence"/>
</dbReference>
<evidence type="ECO:0000313" key="1">
    <source>
        <dbReference type="EMBL" id="THF75289.1"/>
    </source>
</evidence>
<dbReference type="AlphaFoldDB" id="A0A4S4BL57"/>
<evidence type="ECO:0000313" key="2">
    <source>
        <dbReference type="Proteomes" id="UP000310334"/>
    </source>
</evidence>